<evidence type="ECO:0000313" key="1">
    <source>
        <dbReference type="EMBL" id="EDM25735.1"/>
    </source>
</evidence>
<dbReference type="AlphaFoldDB" id="A6DRR6"/>
<dbReference type="InterPro" id="IPR029063">
    <property type="entry name" value="SAM-dependent_MTases_sf"/>
</dbReference>
<dbReference type="Gene3D" id="3.40.50.150">
    <property type="entry name" value="Vaccinia Virus protein VP39"/>
    <property type="match status" value="1"/>
</dbReference>
<organism evidence="1 2">
    <name type="scientific">Lentisphaera araneosa HTCC2155</name>
    <dbReference type="NCBI Taxonomy" id="313628"/>
    <lineage>
        <taxon>Bacteria</taxon>
        <taxon>Pseudomonadati</taxon>
        <taxon>Lentisphaerota</taxon>
        <taxon>Lentisphaeria</taxon>
        <taxon>Lentisphaerales</taxon>
        <taxon>Lentisphaeraceae</taxon>
        <taxon>Lentisphaera</taxon>
    </lineage>
</organism>
<dbReference type="EMBL" id="ABCK01000025">
    <property type="protein sequence ID" value="EDM25735.1"/>
    <property type="molecule type" value="Genomic_DNA"/>
</dbReference>
<reference evidence="1 2" key="1">
    <citation type="journal article" date="2010" name="J. Bacteriol.">
        <title>Genome sequence of Lentisphaera araneosa HTCC2155T, the type species of the order Lentisphaerales in the phylum Lentisphaerae.</title>
        <authorList>
            <person name="Thrash J.C."/>
            <person name="Cho J.C."/>
            <person name="Vergin K.L."/>
            <person name="Morris R.M."/>
            <person name="Giovannoni S.J."/>
        </authorList>
    </citation>
    <scope>NUCLEOTIDE SEQUENCE [LARGE SCALE GENOMIC DNA]</scope>
    <source>
        <strain evidence="1 2">HTCC2155</strain>
    </source>
</reference>
<accession>A6DRR6</accession>
<dbReference type="STRING" id="313628.LNTAR_13337"/>
<evidence type="ECO:0008006" key="3">
    <source>
        <dbReference type="Google" id="ProtNLM"/>
    </source>
</evidence>
<evidence type="ECO:0000313" key="2">
    <source>
        <dbReference type="Proteomes" id="UP000004947"/>
    </source>
</evidence>
<dbReference type="InterPro" id="IPR021829">
    <property type="entry name" value="DUF3419"/>
</dbReference>
<dbReference type="Pfam" id="PF11899">
    <property type="entry name" value="DUF3419"/>
    <property type="match status" value="2"/>
</dbReference>
<keyword evidence="2" id="KW-1185">Reference proteome</keyword>
<name>A6DRR6_9BACT</name>
<gene>
    <name evidence="1" type="ORF">LNTAR_13337</name>
</gene>
<dbReference type="eggNOG" id="ENOG5033XKE">
    <property type="taxonomic scope" value="Bacteria"/>
</dbReference>
<dbReference type="RefSeq" id="WP_007280536.1">
    <property type="nucleotide sequence ID" value="NZ_ABCK01000025.1"/>
</dbReference>
<proteinExistence type="predicted"/>
<sequence>MNKSLKLRGDIHQLPILFSQVREDPKIDLELIKSIPGNNLKVLMIASGGETLCTLATNNRIQSIDAVDANSSQIELCKLKHLLLGEPRETRLKALGHIQISQKERSRLLMTLTEKTDINLDILGPKDLLNEEGPNFTGRYEQLFKGIQSEISTNFDNLPEVFNKYFELDLLVHIFEKEATQNPLKSFSEHFITQTKFYLAKDSNAESPFLSQMLKGVFHARPYHYFELGIKSKKKVALINYHHKMMIDFLLNAEREKYNLIHLSNILDWLSESEATKALKLAKVALAKNGKIIIRQLNSSLNIPKLPTELLWDKEWGERLVNSDESFFYKKIHIAEKTT</sequence>
<dbReference type="Proteomes" id="UP000004947">
    <property type="component" value="Unassembled WGS sequence"/>
</dbReference>
<protein>
    <recommendedName>
        <fullName evidence="3">DUF3419 family protein</fullName>
    </recommendedName>
</protein>
<comment type="caution">
    <text evidence="1">The sequence shown here is derived from an EMBL/GenBank/DDBJ whole genome shotgun (WGS) entry which is preliminary data.</text>
</comment>